<evidence type="ECO:0000256" key="4">
    <source>
        <dbReference type="ARBA" id="ARBA00025742"/>
    </source>
</evidence>
<feature type="domain" description="Calcineurin-like phosphoesterase" evidence="5">
    <location>
        <begin position="3"/>
        <end position="190"/>
    </location>
</feature>
<evidence type="ECO:0000256" key="3">
    <source>
        <dbReference type="ARBA" id="ARBA00023004"/>
    </source>
</evidence>
<dbReference type="PANTHER" id="PTHR42988">
    <property type="entry name" value="PHOSPHOHYDROLASE"/>
    <property type="match status" value="1"/>
</dbReference>
<keyword evidence="1" id="KW-0479">Metal-binding</keyword>
<dbReference type="Pfam" id="PF00149">
    <property type="entry name" value="Metallophos"/>
    <property type="match status" value="1"/>
</dbReference>
<dbReference type="InterPro" id="IPR050884">
    <property type="entry name" value="CNP_phosphodiesterase-III"/>
</dbReference>
<dbReference type="EMBL" id="LM997413">
    <property type="protein sequence ID" value="CEA03526.1"/>
    <property type="molecule type" value="Genomic_DNA"/>
</dbReference>
<dbReference type="SUPFAM" id="SSF56300">
    <property type="entry name" value="Metallo-dependent phosphatases"/>
    <property type="match status" value="1"/>
</dbReference>
<evidence type="ECO:0000256" key="1">
    <source>
        <dbReference type="ARBA" id="ARBA00022723"/>
    </source>
</evidence>
<dbReference type="PANTHER" id="PTHR42988:SF2">
    <property type="entry name" value="CYCLIC NUCLEOTIDE PHOSPHODIESTERASE CBUA0032-RELATED"/>
    <property type="match status" value="1"/>
</dbReference>
<dbReference type="PATRIC" id="fig|1461581.3.peg.1122"/>
<dbReference type="InterPro" id="IPR029052">
    <property type="entry name" value="Metallo-depent_PP-like"/>
</dbReference>
<dbReference type="AlphaFoldDB" id="A0A078MFP5"/>
<accession>A0A078MFP5</accession>
<evidence type="ECO:0000256" key="2">
    <source>
        <dbReference type="ARBA" id="ARBA00022801"/>
    </source>
</evidence>
<dbReference type="GO" id="GO:0004527">
    <property type="term" value="F:exonuclease activity"/>
    <property type="evidence" value="ECO:0007669"/>
    <property type="project" value="UniProtKB-KW"/>
</dbReference>
<keyword evidence="3" id="KW-0408">Iron</keyword>
<keyword evidence="6" id="KW-0269">Exonuclease</keyword>
<dbReference type="OrthoDB" id="9811542at2"/>
<dbReference type="RefSeq" id="WP_044498752.1">
    <property type="nucleotide sequence ID" value="NZ_LK391969.1"/>
</dbReference>
<dbReference type="EMBL" id="LK391969">
    <property type="protein sequence ID" value="CEF26219.1"/>
    <property type="molecule type" value="Genomic_DNA"/>
</dbReference>
<proteinExistence type="inferred from homology"/>
<keyword evidence="6" id="KW-0540">Nuclease</keyword>
<name>A0A078MFP5_9PSED</name>
<evidence type="ECO:0000259" key="5">
    <source>
        <dbReference type="Pfam" id="PF00149"/>
    </source>
</evidence>
<gene>
    <name evidence="6" type="ORF">BN1049_01146</name>
</gene>
<dbReference type="InterPro" id="IPR004843">
    <property type="entry name" value="Calcineurin-like_PHP"/>
</dbReference>
<dbReference type="Gene3D" id="3.60.21.10">
    <property type="match status" value="1"/>
</dbReference>
<keyword evidence="2" id="KW-0378">Hydrolase</keyword>
<dbReference type="GO" id="GO:0046872">
    <property type="term" value="F:metal ion binding"/>
    <property type="evidence" value="ECO:0007669"/>
    <property type="project" value="UniProtKB-KW"/>
</dbReference>
<comment type="similarity">
    <text evidence="4">Belongs to the cyclic nucleotide phosphodiesterase class-III family.</text>
</comment>
<reference evidence="6" key="1">
    <citation type="submission" date="2014-07" db="EMBL/GenBank/DDBJ databases">
        <authorList>
            <person name="Urmite Genomes Urmite Genomes"/>
        </authorList>
    </citation>
    <scope>NUCLEOTIDE SEQUENCE</scope>
    <source>
        <strain evidence="6">12M76_air</strain>
    </source>
</reference>
<protein>
    <submittedName>
        <fullName evidence="6">DNA repair exonuclease</fullName>
    </submittedName>
</protein>
<organism evidence="6">
    <name type="scientific">Pseudomonas saudimassiliensis</name>
    <dbReference type="NCBI Taxonomy" id="1461581"/>
    <lineage>
        <taxon>Bacteria</taxon>
        <taxon>Pseudomonadati</taxon>
        <taxon>Pseudomonadota</taxon>
        <taxon>Gammaproteobacteria</taxon>
        <taxon>Pseudomonadales</taxon>
        <taxon>Pseudomonadaceae</taxon>
        <taxon>Pseudomonas</taxon>
    </lineage>
</organism>
<evidence type="ECO:0000313" key="6">
    <source>
        <dbReference type="EMBL" id="CEA03526.1"/>
    </source>
</evidence>
<sequence length="266" mass="29525">MSRLLHLSDLHFGTEDPEVVAALLQLAREQQPDLCLLSGDITQRARRAQFAAARAFVQQLPAPVLAVPGNHDLPLFNLPLRLLNPYGNYRRAFGQSLEPQLERDDLLLIGVNSTRPARHKDGEVSAAQIKRVADRLRQARPGQLRVIMLHHPVCAIQPTDVSNLLIGREQAIPAWVDAGADLLLAGHIHLPYLTTLGGTSQRRAWALQAGTGVSRRVRGAVPNSVNLIEHEASNGQRHCRISRWDYAREDGRFQLRGEAQQLDCSD</sequence>